<dbReference type="InterPro" id="IPR002794">
    <property type="entry name" value="DUF92_TMEM19"/>
</dbReference>
<dbReference type="Proteomes" id="UP000066042">
    <property type="component" value="Chromosome"/>
</dbReference>
<accession>A0A0S1XB57</accession>
<evidence type="ECO:0000256" key="3">
    <source>
        <dbReference type="ARBA" id="ARBA00022692"/>
    </source>
</evidence>
<evidence type="ECO:0000256" key="4">
    <source>
        <dbReference type="ARBA" id="ARBA00022989"/>
    </source>
</evidence>
<comment type="subcellular location">
    <subcellularLocation>
        <location evidence="1">Membrane</location>
        <topology evidence="1">Multi-pass membrane protein</topology>
    </subcellularLocation>
</comment>
<keyword evidence="4 6" id="KW-1133">Transmembrane helix</keyword>
<evidence type="ECO:0000256" key="2">
    <source>
        <dbReference type="ARBA" id="ARBA00009012"/>
    </source>
</evidence>
<evidence type="ECO:0008006" key="9">
    <source>
        <dbReference type="Google" id="ProtNLM"/>
    </source>
</evidence>
<feature type="transmembrane region" description="Helical" evidence="6">
    <location>
        <begin position="218"/>
        <end position="236"/>
    </location>
</feature>
<comment type="similarity">
    <text evidence="2">Belongs to the TMEM19 family.</text>
</comment>
<dbReference type="PANTHER" id="PTHR13353">
    <property type="entry name" value="TRANSMEMBRANE PROTEIN 19"/>
    <property type="match status" value="1"/>
</dbReference>
<organism evidence="7 8">
    <name type="scientific">Thermococcus barophilus</name>
    <dbReference type="NCBI Taxonomy" id="55802"/>
    <lineage>
        <taxon>Archaea</taxon>
        <taxon>Methanobacteriati</taxon>
        <taxon>Methanobacteriota</taxon>
        <taxon>Thermococci</taxon>
        <taxon>Thermococcales</taxon>
        <taxon>Thermococcaceae</taxon>
        <taxon>Thermococcus</taxon>
    </lineage>
</organism>
<feature type="transmembrane region" description="Helical" evidence="6">
    <location>
        <begin position="6"/>
        <end position="22"/>
    </location>
</feature>
<feature type="transmembrane region" description="Helical" evidence="6">
    <location>
        <begin position="185"/>
        <end position="206"/>
    </location>
</feature>
<gene>
    <name evidence="7" type="ORF">TBCH5v1_1080</name>
</gene>
<evidence type="ECO:0000313" key="8">
    <source>
        <dbReference type="Proteomes" id="UP000066042"/>
    </source>
</evidence>
<keyword evidence="5 6" id="KW-0472">Membrane</keyword>
<dbReference type="GO" id="GO:0016020">
    <property type="term" value="C:membrane"/>
    <property type="evidence" value="ECO:0007669"/>
    <property type="project" value="UniProtKB-SubCell"/>
</dbReference>
<evidence type="ECO:0000256" key="6">
    <source>
        <dbReference type="SAM" id="Phobius"/>
    </source>
</evidence>
<dbReference type="AlphaFoldDB" id="A0A0S1XB57"/>
<keyword evidence="3 6" id="KW-0812">Transmembrane</keyword>
<dbReference type="RefSeq" id="WP_056933772.1">
    <property type="nucleotide sequence ID" value="NZ_CP013050.1"/>
</dbReference>
<feature type="transmembrane region" description="Helical" evidence="6">
    <location>
        <begin position="161"/>
        <end position="178"/>
    </location>
</feature>
<dbReference type="Pfam" id="PF01940">
    <property type="entry name" value="DUF92"/>
    <property type="match status" value="1"/>
</dbReference>
<protein>
    <recommendedName>
        <fullName evidence="9">Integral membrane protein</fullName>
    </recommendedName>
</protein>
<dbReference type="GeneID" id="26136346"/>
<evidence type="ECO:0000313" key="7">
    <source>
        <dbReference type="EMBL" id="ALM75022.1"/>
    </source>
</evidence>
<name>A0A0S1XB57_THEBA</name>
<dbReference type="PANTHER" id="PTHR13353:SF5">
    <property type="entry name" value="TRANSMEMBRANE PROTEIN 19"/>
    <property type="match status" value="1"/>
</dbReference>
<dbReference type="PATRIC" id="fig|55802.8.peg.1071"/>
<reference evidence="7 8" key="1">
    <citation type="journal article" date="2016" name="Genome Announc.">
        <title>Complete genome sequence of the hyperthermophilic and piezophilic archaeon Thermococcus barophilus Ch5, capable of growth at the expense of hydrogenogenesis from carbon monoxide and formate.</title>
        <authorList>
            <person name="Oger P."/>
            <person name="Sokolova T.G."/>
            <person name="Kozhevnikova D.A."/>
            <person name="Taranov E.A."/>
            <person name="Vannier P."/>
            <person name="Lee H.S."/>
            <person name="Kwon K.K."/>
            <person name="Kang S.G."/>
            <person name="Lee J.H."/>
            <person name="Bonch-Osmolovskaya E.A."/>
            <person name="Lebedinsky A.V."/>
        </authorList>
    </citation>
    <scope>NUCLEOTIDE SEQUENCE [LARGE SCALE GENOMIC DNA]</scope>
    <source>
        <strain evidence="8">Ch5</strain>
    </source>
</reference>
<dbReference type="EMBL" id="CP013050">
    <property type="protein sequence ID" value="ALM75022.1"/>
    <property type="molecule type" value="Genomic_DNA"/>
</dbReference>
<evidence type="ECO:0000256" key="5">
    <source>
        <dbReference type="ARBA" id="ARBA00023136"/>
    </source>
</evidence>
<proteinExistence type="inferred from homology"/>
<sequence>MTGISVIQFIMLVVFGFAAYVFKALDKMGSVSAVFLGMLILYFGGMYPFLALVVFVVMGVLSTRYRYSDKLKIGIAEGKKGIRSWRNVLGNGLAAGIFVMFEHAFQQDFLWAATFASIATANADTLASELGKILGKKPRIITNLKPATPGSNGAVSFQGELFAFIGALVIAFIAAEITQYKWQMLLATLFGGFIGCNIDSIVGATLENRGIVDNNGTNFIATIAGGIAGATIFLALV</sequence>
<feature type="transmembrane region" description="Helical" evidence="6">
    <location>
        <begin position="34"/>
        <end position="61"/>
    </location>
</feature>
<evidence type="ECO:0000256" key="1">
    <source>
        <dbReference type="ARBA" id="ARBA00004141"/>
    </source>
</evidence>
<dbReference type="STRING" id="55802.TBCH5v1_1080"/>